<dbReference type="Pfam" id="PF08608">
    <property type="entry name" value="Wyosine_form"/>
    <property type="match status" value="1"/>
</dbReference>
<dbReference type="InterPro" id="IPR017518">
    <property type="entry name" value="CHP03084"/>
</dbReference>
<proteinExistence type="predicted"/>
<feature type="domain" description="Mycothiol-dependent maleylpyruvate isomerase metal-binding" evidence="2">
    <location>
        <begin position="13"/>
        <end position="146"/>
    </location>
</feature>
<keyword evidence="4" id="KW-1185">Reference proteome</keyword>
<organism evidence="3 4">
    <name type="scientific">Streptomyces ficellus</name>
    <dbReference type="NCBI Taxonomy" id="1977088"/>
    <lineage>
        <taxon>Bacteria</taxon>
        <taxon>Bacillati</taxon>
        <taxon>Actinomycetota</taxon>
        <taxon>Actinomycetes</taxon>
        <taxon>Kitasatosporales</taxon>
        <taxon>Streptomycetaceae</taxon>
        <taxon>Streptomyces</taxon>
    </lineage>
</organism>
<dbReference type="InterPro" id="IPR024344">
    <property type="entry name" value="MDMPI_metal-binding"/>
</dbReference>
<dbReference type="InterPro" id="IPR034660">
    <property type="entry name" value="DinB/YfiT-like"/>
</dbReference>
<dbReference type="Proteomes" id="UP001174050">
    <property type="component" value="Unassembled WGS sequence"/>
</dbReference>
<protein>
    <submittedName>
        <fullName evidence="3">TIGR03084 family metal-binding protein</fullName>
    </submittedName>
</protein>
<dbReference type="RefSeq" id="WP_290109618.1">
    <property type="nucleotide sequence ID" value="NZ_JAUEPL010000002.1"/>
</dbReference>
<dbReference type="InterPro" id="IPR017517">
    <property type="entry name" value="Maleyloyr_isom"/>
</dbReference>
<dbReference type="NCBIfam" id="TIGR03083">
    <property type="entry name" value="maleylpyruvate isomerase family mycothiol-dependent enzyme"/>
    <property type="match status" value="1"/>
</dbReference>
<reference evidence="3" key="1">
    <citation type="submission" date="2023-06" db="EMBL/GenBank/DDBJ databases">
        <title>WGS-Sequencing of Streptomyces ficellus isolate 21 collected from sand in Gara Djebilet Iron Mine in Algeria.</title>
        <authorList>
            <person name="Zegers G.P."/>
            <person name="Gomez A."/>
            <person name="Gueddou A."/>
            <person name="Zahara A.F."/>
            <person name="Worth M."/>
            <person name="Sevigny J.L."/>
            <person name="Tisa L."/>
        </authorList>
    </citation>
    <scope>NUCLEOTIDE SEQUENCE</scope>
    <source>
        <strain evidence="3">AS11</strain>
    </source>
</reference>
<dbReference type="Gene3D" id="1.20.120.450">
    <property type="entry name" value="dinb family like domain"/>
    <property type="match status" value="1"/>
</dbReference>
<gene>
    <name evidence="3" type="ORF">QWM81_01890</name>
</gene>
<comment type="caution">
    <text evidence="3">The sequence shown here is derived from an EMBL/GenBank/DDBJ whole genome shotgun (WGS) entry which is preliminary data.</text>
</comment>
<feature type="domain" description="tRNA wybutosine-synthesis" evidence="1">
    <location>
        <begin position="186"/>
        <end position="233"/>
    </location>
</feature>
<dbReference type="Pfam" id="PF11716">
    <property type="entry name" value="MDMPI_N"/>
    <property type="match status" value="1"/>
</dbReference>
<dbReference type="InterPro" id="IPR013917">
    <property type="entry name" value="tRNA_wybutosine-synth"/>
</dbReference>
<name>A0ABT7YZZ4_9ACTN</name>
<evidence type="ECO:0000313" key="4">
    <source>
        <dbReference type="Proteomes" id="UP001174050"/>
    </source>
</evidence>
<dbReference type="EMBL" id="JAUEPL010000002">
    <property type="protein sequence ID" value="MDN3292814.1"/>
    <property type="molecule type" value="Genomic_DNA"/>
</dbReference>
<evidence type="ECO:0000259" key="2">
    <source>
        <dbReference type="Pfam" id="PF11716"/>
    </source>
</evidence>
<evidence type="ECO:0000259" key="1">
    <source>
        <dbReference type="Pfam" id="PF08608"/>
    </source>
</evidence>
<dbReference type="NCBIfam" id="TIGR03084">
    <property type="entry name" value="TIGR03084 family metal-binding protein"/>
    <property type="match status" value="1"/>
</dbReference>
<accession>A0ABT7YZZ4</accession>
<dbReference type="SUPFAM" id="SSF109854">
    <property type="entry name" value="DinB/YfiT-like putative metalloenzymes"/>
    <property type="match status" value="1"/>
</dbReference>
<sequence length="266" mass="28968">MTQRRDVLSDLVEEGNALDSLLADVDEAEWARPTPAEGWSVRHQIAHLTMVFGLAEKAAADPAGFDELVAGIGNFGEAVENGLKPYLPLDGKRLMDAWRTQRAATDRALRGVPPGQLVPWLVRPIPAGVLAAAGMMEMFAHGQDVADALQVTHRHTDRIRHVAEFAALTWEFGYQSHGLPEPRKGFRFELTAPSGEVWTLGALDAEQRITGPAVDFCLLATRRRHRDDLALTASGPDADQWLDIAQAYRGPAGPGRKPGQFAALGR</sequence>
<evidence type="ECO:0000313" key="3">
    <source>
        <dbReference type="EMBL" id="MDN3292814.1"/>
    </source>
</evidence>